<reference evidence="2 3" key="1">
    <citation type="submission" date="2023-07" db="EMBL/GenBank/DDBJ databases">
        <title>Genomic Encyclopedia of Type Strains, Phase IV (KMG-IV): sequencing the most valuable type-strain genomes for metagenomic binning, comparative biology and taxonomic classification.</title>
        <authorList>
            <person name="Goeker M."/>
        </authorList>
    </citation>
    <scope>NUCLEOTIDE SEQUENCE [LARGE SCALE GENOMIC DNA]</scope>
    <source>
        <strain evidence="2 3">DSM 3770</strain>
    </source>
</reference>
<organism evidence="2 3">
    <name type="scientific">Xanthobacter agilis</name>
    <dbReference type="NCBI Taxonomy" id="47492"/>
    <lineage>
        <taxon>Bacteria</taxon>
        <taxon>Pseudomonadati</taxon>
        <taxon>Pseudomonadota</taxon>
        <taxon>Alphaproteobacteria</taxon>
        <taxon>Hyphomicrobiales</taxon>
        <taxon>Xanthobacteraceae</taxon>
        <taxon>Xanthobacter</taxon>
    </lineage>
</organism>
<feature type="domain" description="Peptidoglycan binding-like" evidence="1">
    <location>
        <begin position="207"/>
        <end position="261"/>
    </location>
</feature>
<gene>
    <name evidence="2" type="ORF">QOZ94_004258</name>
</gene>
<keyword evidence="3" id="KW-1185">Reference proteome</keyword>
<dbReference type="Pfam" id="PF01471">
    <property type="entry name" value="PG_binding_1"/>
    <property type="match status" value="1"/>
</dbReference>
<proteinExistence type="predicted"/>
<dbReference type="SUPFAM" id="SSF47090">
    <property type="entry name" value="PGBD-like"/>
    <property type="match status" value="1"/>
</dbReference>
<sequence length="268" mass="28814">MSAYSYSQCEIDYEERWAAMTITPGRLSAIDAMARKIIAGTPRYQAAQAATGVPWAFIGVLHSREASCDFRGVLHNGETILGTGRKTRLAPAGRGPFSTWEEAAKDALAIKGYSPGSLVWSIPRCLYEGERFNGFGYRMRGVPSAYLWSGSNQYTRGKYIADSVWSATAVDQQMGIAPLMVRLMQLDPGVSFGAPAGTAPASVVVDDDSMQIQRALNEAGGYGLTVDGDIGPKTRAAIKDFQRRHGLKSDGIAGPLTLAKLTEALRAV</sequence>
<evidence type="ECO:0000313" key="3">
    <source>
        <dbReference type="Proteomes" id="UP001241747"/>
    </source>
</evidence>
<accession>A0ABU0LK18</accession>
<dbReference type="RefSeq" id="WP_237345818.1">
    <property type="nucleotide sequence ID" value="NZ_JABWGX010000013.1"/>
</dbReference>
<dbReference type="Proteomes" id="UP001241747">
    <property type="component" value="Unassembled WGS sequence"/>
</dbReference>
<dbReference type="Gene3D" id="1.10.101.10">
    <property type="entry name" value="PGBD-like superfamily/PGBD"/>
    <property type="match status" value="1"/>
</dbReference>
<protein>
    <submittedName>
        <fullName evidence="2">Lysozyme family protein</fullName>
    </submittedName>
</protein>
<dbReference type="InterPro" id="IPR036365">
    <property type="entry name" value="PGBD-like_sf"/>
</dbReference>
<name>A0ABU0LK18_XANAG</name>
<comment type="caution">
    <text evidence="2">The sequence shown here is derived from an EMBL/GenBank/DDBJ whole genome shotgun (WGS) entry which is preliminary data.</text>
</comment>
<dbReference type="EMBL" id="JAUSVY010000018">
    <property type="protein sequence ID" value="MDQ0507434.1"/>
    <property type="molecule type" value="Genomic_DNA"/>
</dbReference>
<dbReference type="InterPro" id="IPR002477">
    <property type="entry name" value="Peptidoglycan-bd-like"/>
</dbReference>
<evidence type="ECO:0000313" key="2">
    <source>
        <dbReference type="EMBL" id="MDQ0507434.1"/>
    </source>
</evidence>
<dbReference type="InterPro" id="IPR036366">
    <property type="entry name" value="PGBDSf"/>
</dbReference>
<evidence type="ECO:0000259" key="1">
    <source>
        <dbReference type="Pfam" id="PF01471"/>
    </source>
</evidence>